<gene>
    <name evidence="1" type="ORF">PoMZ_08421</name>
</gene>
<proteinExistence type="predicted"/>
<dbReference type="EMBL" id="CP034207">
    <property type="protein sequence ID" value="QBZ61472.1"/>
    <property type="molecule type" value="Genomic_DNA"/>
</dbReference>
<dbReference type="Proteomes" id="UP000294847">
    <property type="component" value="Chromosome 4"/>
</dbReference>
<reference evidence="1 2" key="1">
    <citation type="journal article" date="2019" name="Mol. Biol. Evol.">
        <title>Blast fungal genomes show frequent chromosomal changes, gene gains and losses, and effector gene turnover.</title>
        <authorList>
            <person name="Gomez Luciano L.B."/>
            <person name="Jason Tsai I."/>
            <person name="Chuma I."/>
            <person name="Tosa Y."/>
            <person name="Chen Y.H."/>
            <person name="Li J.Y."/>
            <person name="Li M.Y."/>
            <person name="Jade Lu M.Y."/>
            <person name="Nakayashiki H."/>
            <person name="Li W.H."/>
        </authorList>
    </citation>
    <scope>NUCLEOTIDE SEQUENCE [LARGE SCALE GENOMIC DNA]</scope>
    <source>
        <strain evidence="1">MZ5-1-6</strain>
    </source>
</reference>
<organism evidence="1 2">
    <name type="scientific">Pyricularia oryzae</name>
    <name type="common">Rice blast fungus</name>
    <name type="synonym">Magnaporthe oryzae</name>
    <dbReference type="NCBI Taxonomy" id="318829"/>
    <lineage>
        <taxon>Eukaryota</taxon>
        <taxon>Fungi</taxon>
        <taxon>Dikarya</taxon>
        <taxon>Ascomycota</taxon>
        <taxon>Pezizomycotina</taxon>
        <taxon>Sordariomycetes</taxon>
        <taxon>Sordariomycetidae</taxon>
        <taxon>Magnaporthales</taxon>
        <taxon>Pyriculariaceae</taxon>
        <taxon>Pyricularia</taxon>
    </lineage>
</organism>
<sequence>MSKLSRNSKLAQWRSDYVGLCFIQGVEWQGPDPVKTAKKHVPMAGSQSVNDDIQKAERFDKDAVW</sequence>
<dbReference type="VEuPathDB" id="FungiDB:M_BR32_EuGene_00043401"/>
<evidence type="ECO:0000313" key="1">
    <source>
        <dbReference type="EMBL" id="QBZ61472.1"/>
    </source>
</evidence>
<name>A0A4P7NHK6_PYROR</name>
<accession>A0A4P7NHK6</accession>
<evidence type="ECO:0000313" key="2">
    <source>
        <dbReference type="Proteomes" id="UP000294847"/>
    </source>
</evidence>
<dbReference type="AlphaFoldDB" id="A0A4P7NHK6"/>
<protein>
    <submittedName>
        <fullName evidence="1">Uncharacterized protein</fullName>
    </submittedName>
</protein>